<feature type="compositionally biased region" description="Acidic residues" evidence="3">
    <location>
        <begin position="560"/>
        <end position="570"/>
    </location>
</feature>
<feature type="compositionally biased region" description="Pro residues" evidence="3">
    <location>
        <begin position="661"/>
        <end position="672"/>
    </location>
</feature>
<feature type="compositionally biased region" description="Polar residues" evidence="3">
    <location>
        <begin position="231"/>
        <end position="241"/>
    </location>
</feature>
<evidence type="ECO:0000256" key="1">
    <source>
        <dbReference type="ARBA" id="ARBA00022443"/>
    </source>
</evidence>
<dbReference type="SMART" id="SM00326">
    <property type="entry name" value="SH3"/>
    <property type="match status" value="1"/>
</dbReference>
<keyword evidence="1 2" id="KW-0728">SH3 domain</keyword>
<feature type="region of interest" description="Disordered" evidence="3">
    <location>
        <begin position="33"/>
        <end position="460"/>
    </location>
</feature>
<comment type="caution">
    <text evidence="5">The sequence shown here is derived from an EMBL/GenBank/DDBJ whole genome shotgun (WGS) entry which is preliminary data.</text>
</comment>
<evidence type="ECO:0000313" key="5">
    <source>
        <dbReference type="EMBL" id="RXK36785.1"/>
    </source>
</evidence>
<feature type="domain" description="SH3" evidence="4">
    <location>
        <begin position="2"/>
        <end position="65"/>
    </location>
</feature>
<feature type="compositionally biased region" description="Basic and acidic residues" evidence="3">
    <location>
        <begin position="186"/>
        <end position="204"/>
    </location>
</feature>
<gene>
    <name evidence="5" type="ORF">M231_05946</name>
</gene>
<keyword evidence="6" id="KW-1185">Reference proteome</keyword>
<dbReference type="InParanoid" id="A0A4Q1BGS6"/>
<feature type="compositionally biased region" description="Low complexity" evidence="3">
    <location>
        <begin position="909"/>
        <end position="921"/>
    </location>
</feature>
<accession>A0A4Q1BGS6</accession>
<feature type="compositionally biased region" description="Basic and acidic residues" evidence="3">
    <location>
        <begin position="433"/>
        <end position="450"/>
    </location>
</feature>
<dbReference type="SUPFAM" id="SSF50044">
    <property type="entry name" value="SH3-domain"/>
    <property type="match status" value="1"/>
</dbReference>
<dbReference type="Gene3D" id="2.30.30.40">
    <property type="entry name" value="SH3 Domains"/>
    <property type="match status" value="1"/>
</dbReference>
<evidence type="ECO:0000313" key="6">
    <source>
        <dbReference type="Proteomes" id="UP000289152"/>
    </source>
</evidence>
<evidence type="ECO:0000256" key="3">
    <source>
        <dbReference type="SAM" id="MobiDB-lite"/>
    </source>
</evidence>
<feature type="region of interest" description="Disordered" evidence="3">
    <location>
        <begin position="501"/>
        <end position="674"/>
    </location>
</feature>
<feature type="compositionally biased region" description="Polar residues" evidence="3">
    <location>
        <begin position="379"/>
        <end position="389"/>
    </location>
</feature>
<feature type="compositionally biased region" description="Pro residues" evidence="3">
    <location>
        <begin position="614"/>
        <end position="632"/>
    </location>
</feature>
<proteinExistence type="predicted"/>
<feature type="compositionally biased region" description="Low complexity" evidence="3">
    <location>
        <begin position="690"/>
        <end position="712"/>
    </location>
</feature>
<dbReference type="AlphaFoldDB" id="A0A4Q1BGS6"/>
<feature type="compositionally biased region" description="Low complexity" evidence="3">
    <location>
        <begin position="720"/>
        <end position="733"/>
    </location>
</feature>
<feature type="compositionally biased region" description="Acidic residues" evidence="3">
    <location>
        <begin position="635"/>
        <end position="646"/>
    </location>
</feature>
<protein>
    <recommendedName>
        <fullName evidence="4">SH3 domain-containing protein</fullName>
    </recommendedName>
</protein>
<dbReference type="Pfam" id="PF25459">
    <property type="entry name" value="AIM3_BBC1_C"/>
    <property type="match status" value="1"/>
</dbReference>
<dbReference type="STRING" id="5217.A0A4Q1BGS6"/>
<dbReference type="EMBL" id="SDIL01000087">
    <property type="protein sequence ID" value="RXK36785.1"/>
    <property type="molecule type" value="Genomic_DNA"/>
</dbReference>
<feature type="compositionally biased region" description="Low complexity" evidence="3">
    <location>
        <begin position="105"/>
        <end position="119"/>
    </location>
</feature>
<feature type="compositionally biased region" description="Basic and acidic residues" evidence="3">
    <location>
        <begin position="213"/>
        <end position="227"/>
    </location>
</feature>
<evidence type="ECO:0000259" key="4">
    <source>
        <dbReference type="PROSITE" id="PS50002"/>
    </source>
</evidence>
<feature type="compositionally biased region" description="Polar residues" evidence="3">
    <location>
        <begin position="753"/>
        <end position="763"/>
    </location>
</feature>
<feature type="compositionally biased region" description="Acidic residues" evidence="3">
    <location>
        <begin position="515"/>
        <end position="524"/>
    </location>
</feature>
<feature type="compositionally biased region" description="Basic and acidic residues" evidence="3">
    <location>
        <begin position="584"/>
        <end position="599"/>
    </location>
</feature>
<feature type="compositionally biased region" description="Polar residues" evidence="3">
    <location>
        <begin position="132"/>
        <end position="144"/>
    </location>
</feature>
<reference evidence="5 6" key="1">
    <citation type="submission" date="2016-06" db="EMBL/GenBank/DDBJ databases">
        <title>Evolution of pathogenesis and genome organization in the Tremellales.</title>
        <authorList>
            <person name="Cuomo C."/>
            <person name="Litvintseva A."/>
            <person name="Heitman J."/>
            <person name="Chen Y."/>
            <person name="Sun S."/>
            <person name="Springer D."/>
            <person name="Dromer F."/>
            <person name="Young S."/>
            <person name="Zeng Q."/>
            <person name="Chapman S."/>
            <person name="Gujja S."/>
            <person name="Saif S."/>
            <person name="Birren B."/>
        </authorList>
    </citation>
    <scope>NUCLEOTIDE SEQUENCE [LARGE SCALE GENOMIC DNA]</scope>
    <source>
        <strain evidence="5 6">ATCC 28783</strain>
    </source>
</reference>
<feature type="compositionally biased region" description="Basic and acidic residues" evidence="3">
    <location>
        <begin position="525"/>
        <end position="547"/>
    </location>
</feature>
<dbReference type="InterPro" id="IPR057402">
    <property type="entry name" value="AIM3_BBC1_C"/>
</dbReference>
<sequence length="1204" mass="129376">MSFPYLARTTIRYKSPHETDLSFEKDVIIRVTGPNPDDEDWLVGETMDGVKSGGFPKDFVIPEPTSTEDDPSPTSSHVSASRLEAINQEGNEEPSLDPPAPPSPVLKSIPLPPSSVSSPVIPPSTITDKPETSSLPATENSPPRQTLKERLAFFNAAAQAQSKAAPPPIKPKPVSGGLTWSQRQALRKEQEAKEQLSTKSEEPAQSRVTPAEHPPRPTSEHQEKDEGSGSGMSANDATSSVIKGMSLKERMAALQGAGAFGTPEVTPSPPASTGKVWKRPPPPPEPQGEEEEEGKAQTLDEEDGLAEAEEPSEEEQERARRAAIAARMAKLGTRGPMAMALPPPKPIKKPTLRASPSVSPSQEKTEALASQAAIVPSGPVQSVQDSQGNPAPSIPPPQVPQRIPTLPQDDLSEEAKNARSDPPPQVMVEDEEKPLSKSDEQLAWEKEAGELGRQTGGAEGGMAAGIALAPIQSDDAEAEKDAPTDLDNFNNRGVGVVAEMQGPGSITDANPVENQEVEEGMEEGGQEKDDIMKEAQKGDLTLDEKPRMVPLHPPAQETPINEEEEGEEDTPPPPPPPRMSLIDVPKDEVELKHEHDAEAAPRVSRRSMDRSMHPAPPQAPLPSPPVGNPLIPPREDEEEDEDDGEDIGLVREEVEEEEEVPPPPPARKPSLPPVRTALFPVPVVPQSPVRPFVQEESAPSPQSPIQSTQSPSADDEGKSRASAMAARMAKMGGIKFGVPPPIRQKTVVDDQKMTSGGSPSVNVPESPIDPSPPVGKEGEEEETPEQEATRKRATLARLKAGGTLGFGMFSHAPVSPTSPSAEFEDTRGLQQESEMTNTPPPIPPNRPHMSLEPVIADENVSDDAPPVPTRPPVPTPSKPSLPPPPPPQNEEDSPTSPLPIPTKEHRRSMSSSSTQASRRFSGQAPILTIPEDTFQPLSLEPESSFDDPPPVPPHRPTSNPSESRKSGSFVYPSSPMSPVRTHSRVESDTLGMGHHAQTRHGSQGGQGAQGSSPVQTRGSMSVNRPGYAELQEASKTFGGRLAGAARGLFEQGRRGNYGDGSPAGFVLLAMERAGLAPPLQQWGLVIYEQEVSSVLRRYDEPRPGDIAAFYDAKLKGKKGLQSYSQAVGSVEEPLVGVVIEFDEKRHNKIRVWQVERGLPEEVSYRCDDLKSGRIVVSDFICSFWRIRLSKSCYVLGRSLTGLKG</sequence>
<dbReference type="InterPro" id="IPR001452">
    <property type="entry name" value="SH3_domain"/>
</dbReference>
<dbReference type="InterPro" id="IPR036028">
    <property type="entry name" value="SH3-like_dom_sf"/>
</dbReference>
<feature type="region of interest" description="Disordered" evidence="3">
    <location>
        <begin position="690"/>
        <end position="1021"/>
    </location>
</feature>
<dbReference type="Proteomes" id="UP000289152">
    <property type="component" value="Unassembled WGS sequence"/>
</dbReference>
<evidence type="ECO:0000256" key="2">
    <source>
        <dbReference type="PROSITE-ProRule" id="PRU00192"/>
    </source>
</evidence>
<dbReference type="OrthoDB" id="207120at2759"/>
<name>A0A4Q1BGS6_TREME</name>
<feature type="compositionally biased region" description="Acidic residues" evidence="3">
    <location>
        <begin position="287"/>
        <end position="316"/>
    </location>
</feature>
<organism evidence="5 6">
    <name type="scientific">Tremella mesenterica</name>
    <name type="common">Jelly fungus</name>
    <dbReference type="NCBI Taxonomy" id="5217"/>
    <lineage>
        <taxon>Eukaryota</taxon>
        <taxon>Fungi</taxon>
        <taxon>Dikarya</taxon>
        <taxon>Basidiomycota</taxon>
        <taxon>Agaricomycotina</taxon>
        <taxon>Tremellomycetes</taxon>
        <taxon>Tremellales</taxon>
        <taxon>Tremellaceae</taxon>
        <taxon>Tremella</taxon>
    </lineage>
</organism>
<feature type="compositionally biased region" description="Pro residues" evidence="3">
    <location>
        <begin position="865"/>
        <end position="888"/>
    </location>
</feature>
<dbReference type="PROSITE" id="PS50002">
    <property type="entry name" value="SH3"/>
    <property type="match status" value="1"/>
</dbReference>